<proteinExistence type="predicted"/>
<dbReference type="PROSITE" id="PS51257">
    <property type="entry name" value="PROKAR_LIPOPROTEIN"/>
    <property type="match status" value="1"/>
</dbReference>
<dbReference type="OrthoDB" id="1421973at2"/>
<keyword evidence="2" id="KW-1185">Reference proteome</keyword>
<protein>
    <submittedName>
        <fullName evidence="1">Uncharacterized protein</fullName>
    </submittedName>
</protein>
<dbReference type="EMBL" id="PVYX01000002">
    <property type="protein sequence ID" value="PRX54868.1"/>
    <property type="molecule type" value="Genomic_DNA"/>
</dbReference>
<name>A0A2T0MBI9_9FLAO</name>
<evidence type="ECO:0000313" key="1">
    <source>
        <dbReference type="EMBL" id="PRX54868.1"/>
    </source>
</evidence>
<gene>
    <name evidence="1" type="ORF">CLV81_3272</name>
</gene>
<reference evidence="1 2" key="1">
    <citation type="submission" date="2018-03" db="EMBL/GenBank/DDBJ databases">
        <title>Genomic Encyclopedia of Archaeal and Bacterial Type Strains, Phase II (KMG-II): from individual species to whole genera.</title>
        <authorList>
            <person name="Goeker M."/>
        </authorList>
    </citation>
    <scope>NUCLEOTIDE SEQUENCE [LARGE SCALE GENOMIC DNA]</scope>
    <source>
        <strain evidence="1 2">DSM 25027</strain>
    </source>
</reference>
<comment type="caution">
    <text evidence="1">The sequence shown here is derived from an EMBL/GenBank/DDBJ whole genome shotgun (WGS) entry which is preliminary data.</text>
</comment>
<dbReference type="RefSeq" id="WP_106146320.1">
    <property type="nucleotide sequence ID" value="NZ_PVYX01000002.1"/>
</dbReference>
<dbReference type="AlphaFoldDB" id="A0A2T0MBI9"/>
<organism evidence="1 2">
    <name type="scientific">Flagellimonas meridianipacifica</name>
    <dbReference type="NCBI Taxonomy" id="1080225"/>
    <lineage>
        <taxon>Bacteria</taxon>
        <taxon>Pseudomonadati</taxon>
        <taxon>Bacteroidota</taxon>
        <taxon>Flavobacteriia</taxon>
        <taxon>Flavobacteriales</taxon>
        <taxon>Flavobacteriaceae</taxon>
        <taxon>Flagellimonas</taxon>
    </lineage>
</organism>
<dbReference type="Proteomes" id="UP000237640">
    <property type="component" value="Unassembled WGS sequence"/>
</dbReference>
<accession>A0A2T0MBI9</accession>
<sequence>MKRLLVLLLLVFLSCSDDKDNGDTNSTEELLNAIVSAPVAFSYSDVEAQNFFQIPSLAYISGYFYFEENLAEDIIFGLDVELLEGLQNPVRFEGADWMALAGFDRTGRLWFPIGYPENLEGTPTGTDNWIVQDFGVDLRPNMWYKMTITADFDALEFVSVRLEGDQVDKTLSIEGNALEYPNYAPFTEASLTAYTFALRGTEFAPDNPEGWDVYFDDIEMGIQLMSGEFKIIFEDGFENQTTVNNIPITDVPIILDQIPENRWYLENDDAKLLITDKFARSGQNSLQCSADLREQSLN</sequence>
<evidence type="ECO:0000313" key="2">
    <source>
        <dbReference type="Proteomes" id="UP000237640"/>
    </source>
</evidence>